<protein>
    <recommendedName>
        <fullName evidence="7">ABC-2 type transporter transmembrane domain-containing protein</fullName>
    </recommendedName>
</protein>
<comment type="subcellular location">
    <subcellularLocation>
        <location evidence="1">Membrane</location>
        <topology evidence="1">Multi-pass membrane protein</topology>
    </subcellularLocation>
</comment>
<keyword evidence="3 6" id="KW-0812">Transmembrane</keyword>
<feature type="non-terminal residue" evidence="8">
    <location>
        <position position="192"/>
    </location>
</feature>
<dbReference type="EMBL" id="CAJHNH020001917">
    <property type="protein sequence ID" value="CAG5124964.1"/>
    <property type="molecule type" value="Genomic_DNA"/>
</dbReference>
<organism evidence="8 9">
    <name type="scientific">Candidula unifasciata</name>
    <dbReference type="NCBI Taxonomy" id="100452"/>
    <lineage>
        <taxon>Eukaryota</taxon>
        <taxon>Metazoa</taxon>
        <taxon>Spiralia</taxon>
        <taxon>Lophotrochozoa</taxon>
        <taxon>Mollusca</taxon>
        <taxon>Gastropoda</taxon>
        <taxon>Heterobranchia</taxon>
        <taxon>Euthyneura</taxon>
        <taxon>Panpulmonata</taxon>
        <taxon>Eupulmonata</taxon>
        <taxon>Stylommatophora</taxon>
        <taxon>Helicina</taxon>
        <taxon>Helicoidea</taxon>
        <taxon>Geomitridae</taxon>
        <taxon>Candidula</taxon>
    </lineage>
</organism>
<accession>A0A8S3Z686</accession>
<dbReference type="GO" id="GO:0016020">
    <property type="term" value="C:membrane"/>
    <property type="evidence" value="ECO:0007669"/>
    <property type="project" value="UniProtKB-SubCell"/>
</dbReference>
<dbReference type="InterPro" id="IPR013525">
    <property type="entry name" value="ABC2_TM"/>
</dbReference>
<keyword evidence="9" id="KW-1185">Reference proteome</keyword>
<evidence type="ECO:0000313" key="9">
    <source>
        <dbReference type="Proteomes" id="UP000678393"/>
    </source>
</evidence>
<keyword evidence="4 6" id="KW-1133">Transmembrane helix</keyword>
<feature type="transmembrane region" description="Helical" evidence="6">
    <location>
        <begin position="51"/>
        <end position="71"/>
    </location>
</feature>
<feature type="domain" description="ABC-2 type transporter transmembrane" evidence="7">
    <location>
        <begin position="2"/>
        <end position="130"/>
    </location>
</feature>
<evidence type="ECO:0000256" key="6">
    <source>
        <dbReference type="SAM" id="Phobius"/>
    </source>
</evidence>
<evidence type="ECO:0000259" key="7">
    <source>
        <dbReference type="Pfam" id="PF01061"/>
    </source>
</evidence>
<dbReference type="GO" id="GO:0140359">
    <property type="term" value="F:ABC-type transporter activity"/>
    <property type="evidence" value="ECO:0007669"/>
    <property type="project" value="InterPro"/>
</dbReference>
<evidence type="ECO:0000256" key="4">
    <source>
        <dbReference type="ARBA" id="ARBA00022989"/>
    </source>
</evidence>
<feature type="transmembrane region" description="Helical" evidence="6">
    <location>
        <begin position="12"/>
        <end position="39"/>
    </location>
</feature>
<keyword evidence="5 6" id="KW-0472">Membrane</keyword>
<feature type="transmembrane region" description="Helical" evidence="6">
    <location>
        <begin position="83"/>
        <end position="102"/>
    </location>
</feature>
<feature type="transmembrane region" description="Helical" evidence="6">
    <location>
        <begin position="167"/>
        <end position="185"/>
    </location>
</feature>
<evidence type="ECO:0000313" key="8">
    <source>
        <dbReference type="EMBL" id="CAG5124964.1"/>
    </source>
</evidence>
<dbReference type="PANTHER" id="PTHR19241">
    <property type="entry name" value="ATP-BINDING CASSETTE TRANSPORTER"/>
    <property type="match status" value="1"/>
</dbReference>
<evidence type="ECO:0000256" key="2">
    <source>
        <dbReference type="ARBA" id="ARBA00022448"/>
    </source>
</evidence>
<gene>
    <name evidence="8" type="ORF">CUNI_LOCUS10522</name>
</gene>
<dbReference type="Proteomes" id="UP000678393">
    <property type="component" value="Unassembled WGS sequence"/>
</dbReference>
<evidence type="ECO:0000256" key="1">
    <source>
        <dbReference type="ARBA" id="ARBA00004141"/>
    </source>
</evidence>
<keyword evidence="2" id="KW-0813">Transport</keyword>
<comment type="caution">
    <text evidence="8">The sequence shown here is derived from an EMBL/GenBank/DDBJ whole genome shotgun (WGS) entry which is preliminary data.</text>
</comment>
<evidence type="ECO:0000256" key="3">
    <source>
        <dbReference type="ARBA" id="ARBA00022692"/>
    </source>
</evidence>
<dbReference type="Pfam" id="PF01061">
    <property type="entry name" value="ABC2_membrane"/>
    <property type="match status" value="1"/>
</dbReference>
<sequence>HENVSGFYRVSVYFIVKVLFDIIPLRTIPVVIMSCIVYFSTGLNPGAQHFLLFMLTLLCTTLAGAALCFLASAMVREFAMAQIILALVCILMMLFGGFLISFDSIGPWLHWAQHFSFFKYALSALYINEFKDRQFCDSNRTYCVTGDHFLQDQQIHFREDWDFWQNHVALLVYACGLLTLAYIQLRYMKKTP</sequence>
<dbReference type="OrthoDB" id="66620at2759"/>
<proteinExistence type="predicted"/>
<reference evidence="8" key="1">
    <citation type="submission" date="2021-04" db="EMBL/GenBank/DDBJ databases">
        <authorList>
            <consortium name="Molecular Ecology Group"/>
        </authorList>
    </citation>
    <scope>NUCLEOTIDE SEQUENCE</scope>
</reference>
<name>A0A8S3Z686_9EUPU</name>
<dbReference type="AlphaFoldDB" id="A0A8S3Z686"/>
<evidence type="ECO:0000256" key="5">
    <source>
        <dbReference type="ARBA" id="ARBA00023136"/>
    </source>
</evidence>